<accession>A0A845BH30</accession>
<dbReference type="Pfam" id="PF04965">
    <property type="entry name" value="GPW_gp25"/>
    <property type="match status" value="1"/>
</dbReference>
<feature type="domain" description="IraD/Gp25-like" evidence="1">
    <location>
        <begin position="32"/>
        <end position="121"/>
    </location>
</feature>
<evidence type="ECO:0000313" key="2">
    <source>
        <dbReference type="EMBL" id="MXP65364.1"/>
    </source>
</evidence>
<dbReference type="InterPro" id="IPR007048">
    <property type="entry name" value="IraD/Gp25-like"/>
</dbReference>
<gene>
    <name evidence="2" type="ORF">E0493_18610</name>
</gene>
<evidence type="ECO:0000259" key="1">
    <source>
        <dbReference type="Pfam" id="PF04965"/>
    </source>
</evidence>
<keyword evidence="3" id="KW-1185">Reference proteome</keyword>
<evidence type="ECO:0000313" key="3">
    <source>
        <dbReference type="Proteomes" id="UP000460715"/>
    </source>
</evidence>
<dbReference type="OrthoDB" id="9802846at2"/>
<dbReference type="Gene3D" id="3.10.450.40">
    <property type="match status" value="1"/>
</dbReference>
<dbReference type="SUPFAM" id="SSF160719">
    <property type="entry name" value="gpW/gp25-like"/>
    <property type="match status" value="1"/>
</dbReference>
<dbReference type="Proteomes" id="UP000460715">
    <property type="component" value="Unassembled WGS sequence"/>
</dbReference>
<protein>
    <submittedName>
        <fullName evidence="2">Phage baseplate protein</fullName>
    </submittedName>
</protein>
<reference evidence="2 3" key="1">
    <citation type="submission" date="2019-03" db="EMBL/GenBank/DDBJ databases">
        <title>Roseomonas sp. a novel Roseomonas species isolated from Sea whip Gorgonian.</title>
        <authorList>
            <person name="Li F."/>
            <person name="Pan X."/>
            <person name="Huang S."/>
            <person name="Li Z."/>
            <person name="Meng B."/>
        </authorList>
    </citation>
    <scope>NUCLEOTIDE SEQUENCE [LARGE SCALE GENOMIC DNA]</scope>
    <source>
        <strain evidence="2 3">M0104</strain>
    </source>
</reference>
<proteinExistence type="predicted"/>
<organism evidence="2 3">
    <name type="scientific">Teichococcus coralli</name>
    <dbReference type="NCBI Taxonomy" id="2545983"/>
    <lineage>
        <taxon>Bacteria</taxon>
        <taxon>Pseudomonadati</taxon>
        <taxon>Pseudomonadota</taxon>
        <taxon>Alphaproteobacteria</taxon>
        <taxon>Acetobacterales</taxon>
        <taxon>Roseomonadaceae</taxon>
        <taxon>Roseomonas</taxon>
    </lineage>
</organism>
<dbReference type="AlphaFoldDB" id="A0A845BH30"/>
<sequence>MSGTSGARLPRARYMSFPFRMTPDGAAVSNRLDHIREQVEQVLFTSPGERVFRPEFGFGAQRHVFEPNAAPLWAAAQNQLYASLAEALAGEVDPRSIRIEAGAAPGAPERLLLQISYVIAALQKEESHSFEI</sequence>
<dbReference type="EMBL" id="SNVJ01000020">
    <property type="protein sequence ID" value="MXP65364.1"/>
    <property type="molecule type" value="Genomic_DNA"/>
</dbReference>
<comment type="caution">
    <text evidence="2">The sequence shown here is derived from an EMBL/GenBank/DDBJ whole genome shotgun (WGS) entry which is preliminary data.</text>
</comment>
<dbReference type="RefSeq" id="WP_160938773.1">
    <property type="nucleotide sequence ID" value="NZ_SNVJ01000020.1"/>
</dbReference>
<name>A0A845BH30_9PROT</name>